<protein>
    <recommendedName>
        <fullName evidence="2">Major facilitator superfamily (MFS) profile domain-containing protein</fullName>
    </recommendedName>
</protein>
<dbReference type="Gene3D" id="1.20.1250.20">
    <property type="entry name" value="MFS general substrate transporter like domains"/>
    <property type="match status" value="1"/>
</dbReference>
<feature type="transmembrane region" description="Helical" evidence="1">
    <location>
        <begin position="111"/>
        <end position="130"/>
    </location>
</feature>
<feature type="transmembrane region" description="Helical" evidence="1">
    <location>
        <begin position="87"/>
        <end position="105"/>
    </location>
</feature>
<organism evidence="3">
    <name type="scientific">marine sediment metagenome</name>
    <dbReference type="NCBI Taxonomy" id="412755"/>
    <lineage>
        <taxon>unclassified sequences</taxon>
        <taxon>metagenomes</taxon>
        <taxon>ecological metagenomes</taxon>
    </lineage>
</organism>
<feature type="domain" description="Major facilitator superfamily (MFS) profile" evidence="2">
    <location>
        <begin position="15"/>
        <end position="132"/>
    </location>
</feature>
<dbReference type="InterPro" id="IPR050327">
    <property type="entry name" value="Proton-linked_MCT"/>
</dbReference>
<gene>
    <name evidence="3" type="ORF">S03H2_31074</name>
</gene>
<keyword evidence="1" id="KW-1133">Transmembrane helix</keyword>
<dbReference type="PANTHER" id="PTHR11360">
    <property type="entry name" value="MONOCARBOXYLATE TRANSPORTER"/>
    <property type="match status" value="1"/>
</dbReference>
<dbReference type="InterPro" id="IPR020846">
    <property type="entry name" value="MFS_dom"/>
</dbReference>
<reference evidence="3" key="1">
    <citation type="journal article" date="2014" name="Front. Microbiol.">
        <title>High frequency of phylogenetically diverse reductive dehalogenase-homologous genes in deep subseafloor sedimentary metagenomes.</title>
        <authorList>
            <person name="Kawai M."/>
            <person name="Futagami T."/>
            <person name="Toyoda A."/>
            <person name="Takaki Y."/>
            <person name="Nishi S."/>
            <person name="Hori S."/>
            <person name="Arai W."/>
            <person name="Tsubouchi T."/>
            <person name="Morono Y."/>
            <person name="Uchiyama I."/>
            <person name="Ito T."/>
            <person name="Fujiyama A."/>
            <person name="Inagaki F."/>
            <person name="Takami H."/>
        </authorList>
    </citation>
    <scope>NUCLEOTIDE SEQUENCE</scope>
    <source>
        <strain evidence="3">Expedition CK06-06</strain>
    </source>
</reference>
<feature type="transmembrane region" description="Helical" evidence="1">
    <location>
        <begin position="12"/>
        <end position="35"/>
    </location>
</feature>
<keyword evidence="1" id="KW-0472">Membrane</keyword>
<dbReference type="AlphaFoldDB" id="X1GTR9"/>
<dbReference type="EMBL" id="BARU01018823">
    <property type="protein sequence ID" value="GAH60552.1"/>
    <property type="molecule type" value="Genomic_DNA"/>
</dbReference>
<dbReference type="PANTHER" id="PTHR11360:SF284">
    <property type="entry name" value="EG:103B4.3 PROTEIN-RELATED"/>
    <property type="match status" value="1"/>
</dbReference>
<dbReference type="Pfam" id="PF07690">
    <property type="entry name" value="MFS_1"/>
    <property type="match status" value="1"/>
</dbReference>
<dbReference type="InterPro" id="IPR036259">
    <property type="entry name" value="MFS_trans_sf"/>
</dbReference>
<dbReference type="PROSITE" id="PS50850">
    <property type="entry name" value="MFS"/>
    <property type="match status" value="1"/>
</dbReference>
<proteinExistence type="predicted"/>
<dbReference type="GO" id="GO:0022857">
    <property type="term" value="F:transmembrane transporter activity"/>
    <property type="evidence" value="ECO:0007669"/>
    <property type="project" value="InterPro"/>
</dbReference>
<dbReference type="InterPro" id="IPR011701">
    <property type="entry name" value="MFS"/>
</dbReference>
<dbReference type="SUPFAM" id="SSF103473">
    <property type="entry name" value="MFS general substrate transporter"/>
    <property type="match status" value="1"/>
</dbReference>
<evidence type="ECO:0000256" key="1">
    <source>
        <dbReference type="SAM" id="Phobius"/>
    </source>
</evidence>
<feature type="transmembrane region" description="Helical" evidence="1">
    <location>
        <begin position="55"/>
        <end position="75"/>
    </location>
</feature>
<feature type="non-terminal residue" evidence="3">
    <location>
        <position position="132"/>
    </location>
</feature>
<evidence type="ECO:0000259" key="2">
    <source>
        <dbReference type="PROSITE" id="PS50850"/>
    </source>
</evidence>
<keyword evidence="1" id="KW-0812">Transmembrane</keyword>
<accession>X1GTR9</accession>
<comment type="caution">
    <text evidence="3">The sequence shown here is derived from an EMBL/GenBank/DDBJ whole genome shotgun (WGS) entry which is preliminary data.</text>
</comment>
<sequence length="132" mass="14012">MIGNSKVMKKRGGFYGWIALAGAMLVYFTTSGTFFYSYGVFLPAMCNEYGWSRAIVGGGLSVALLAFGLPSPLIGASIARFGPRANIVFGNLLVVIGLAGMSITTEVWQLYLFYGILVGLGAGFGLYLPCTI</sequence>
<evidence type="ECO:0000313" key="3">
    <source>
        <dbReference type="EMBL" id="GAH60552.1"/>
    </source>
</evidence>
<name>X1GTR9_9ZZZZ</name>